<gene>
    <name evidence="8" type="ORF">CHIRRI_LOCUS5020</name>
</gene>
<evidence type="ECO:0000313" key="9">
    <source>
        <dbReference type="Proteomes" id="UP001153620"/>
    </source>
</evidence>
<dbReference type="InterPro" id="IPR029058">
    <property type="entry name" value="AB_hydrolase_fold"/>
</dbReference>
<dbReference type="CDD" id="cd00707">
    <property type="entry name" value="Pancreat_lipase_like"/>
    <property type="match status" value="1"/>
</dbReference>
<reference evidence="8" key="2">
    <citation type="submission" date="2022-10" db="EMBL/GenBank/DDBJ databases">
        <authorList>
            <consortium name="ENA_rothamsted_submissions"/>
            <consortium name="culmorum"/>
            <person name="King R."/>
        </authorList>
    </citation>
    <scope>NUCLEOTIDE SEQUENCE</scope>
</reference>
<keyword evidence="3" id="KW-0964">Secreted</keyword>
<evidence type="ECO:0000256" key="3">
    <source>
        <dbReference type="ARBA" id="ARBA00022525"/>
    </source>
</evidence>
<evidence type="ECO:0000259" key="7">
    <source>
        <dbReference type="Pfam" id="PF00151"/>
    </source>
</evidence>
<feature type="domain" description="Lipase" evidence="7">
    <location>
        <begin position="94"/>
        <end position="376"/>
    </location>
</feature>
<dbReference type="PANTHER" id="PTHR11610:SF149">
    <property type="entry name" value="FI01450P-RELATED"/>
    <property type="match status" value="1"/>
</dbReference>
<dbReference type="SUPFAM" id="SSF53474">
    <property type="entry name" value="alpha/beta-Hydrolases"/>
    <property type="match status" value="1"/>
</dbReference>
<protein>
    <recommendedName>
        <fullName evidence="7">Lipase domain-containing protein</fullName>
    </recommendedName>
</protein>
<feature type="chain" id="PRO_5040324682" description="Lipase domain-containing protein" evidence="6">
    <location>
        <begin position="25"/>
        <end position="382"/>
    </location>
</feature>
<evidence type="ECO:0000256" key="5">
    <source>
        <dbReference type="RuleBase" id="RU004262"/>
    </source>
</evidence>
<comment type="similarity">
    <text evidence="2 5">Belongs to the AB hydrolase superfamily. Lipase family.</text>
</comment>
<dbReference type="EMBL" id="OU895878">
    <property type="protein sequence ID" value="CAG9802105.1"/>
    <property type="molecule type" value="Genomic_DNA"/>
</dbReference>
<feature type="signal peptide" evidence="6">
    <location>
        <begin position="1"/>
        <end position="24"/>
    </location>
</feature>
<dbReference type="GO" id="GO:0005615">
    <property type="term" value="C:extracellular space"/>
    <property type="evidence" value="ECO:0007669"/>
    <property type="project" value="TreeGrafter"/>
</dbReference>
<evidence type="ECO:0000256" key="2">
    <source>
        <dbReference type="ARBA" id="ARBA00010701"/>
    </source>
</evidence>
<accession>A0A9N9WRA8</accession>
<name>A0A9N9WRA8_9DIPT</name>
<dbReference type="GO" id="GO:0017171">
    <property type="term" value="F:serine hydrolase activity"/>
    <property type="evidence" value="ECO:0007669"/>
    <property type="project" value="TreeGrafter"/>
</dbReference>
<dbReference type="Proteomes" id="UP001153620">
    <property type="component" value="Chromosome 2"/>
</dbReference>
<dbReference type="InterPro" id="IPR013818">
    <property type="entry name" value="Lipase"/>
</dbReference>
<dbReference type="Pfam" id="PF00151">
    <property type="entry name" value="Lipase"/>
    <property type="match status" value="1"/>
</dbReference>
<evidence type="ECO:0000313" key="8">
    <source>
        <dbReference type="EMBL" id="CAG9802105.1"/>
    </source>
</evidence>
<dbReference type="GO" id="GO:0016298">
    <property type="term" value="F:lipase activity"/>
    <property type="evidence" value="ECO:0007669"/>
    <property type="project" value="InterPro"/>
</dbReference>
<dbReference type="PANTHER" id="PTHR11610">
    <property type="entry name" value="LIPASE"/>
    <property type="match status" value="1"/>
</dbReference>
<evidence type="ECO:0000256" key="1">
    <source>
        <dbReference type="ARBA" id="ARBA00004613"/>
    </source>
</evidence>
<dbReference type="AlphaFoldDB" id="A0A9N9WRA8"/>
<keyword evidence="9" id="KW-1185">Reference proteome</keyword>
<dbReference type="PRINTS" id="PR00821">
    <property type="entry name" value="TAGLIPASE"/>
</dbReference>
<organism evidence="8 9">
    <name type="scientific">Chironomus riparius</name>
    <dbReference type="NCBI Taxonomy" id="315576"/>
    <lineage>
        <taxon>Eukaryota</taxon>
        <taxon>Metazoa</taxon>
        <taxon>Ecdysozoa</taxon>
        <taxon>Arthropoda</taxon>
        <taxon>Hexapoda</taxon>
        <taxon>Insecta</taxon>
        <taxon>Pterygota</taxon>
        <taxon>Neoptera</taxon>
        <taxon>Endopterygota</taxon>
        <taxon>Diptera</taxon>
        <taxon>Nematocera</taxon>
        <taxon>Chironomoidea</taxon>
        <taxon>Chironomidae</taxon>
        <taxon>Chironominae</taxon>
        <taxon>Chironomus</taxon>
    </lineage>
</organism>
<reference evidence="8" key="1">
    <citation type="submission" date="2022-01" db="EMBL/GenBank/DDBJ databases">
        <authorList>
            <person name="King R."/>
        </authorList>
    </citation>
    <scope>NUCLEOTIDE SEQUENCE</scope>
</reference>
<keyword evidence="4 6" id="KW-0732">Signal</keyword>
<dbReference type="GO" id="GO:0016042">
    <property type="term" value="P:lipid catabolic process"/>
    <property type="evidence" value="ECO:0007669"/>
    <property type="project" value="TreeGrafter"/>
</dbReference>
<proteinExistence type="inferred from homology"/>
<dbReference type="InterPro" id="IPR000734">
    <property type="entry name" value="TAG_lipase"/>
</dbReference>
<dbReference type="Gene3D" id="3.40.50.1820">
    <property type="entry name" value="alpha/beta hydrolase"/>
    <property type="match status" value="1"/>
</dbReference>
<dbReference type="OrthoDB" id="199913at2759"/>
<dbReference type="InterPro" id="IPR033906">
    <property type="entry name" value="Lipase_N"/>
</dbReference>
<dbReference type="FunFam" id="3.40.50.1820:FF:000122">
    <property type="entry name" value="Vitellogenin-3-like Protein"/>
    <property type="match status" value="1"/>
</dbReference>
<sequence>MKASIMLIYSAATIVLLHQYVVVATPGSFTDKISDVGRLGFKAGTGIIKKVPDLIPTPENLYSISKQTLIGLPFELVLSGIDKLCSIALSANNSTESFKQPKNEEINYVLLTENENVSIPVTDSILLWAHEKFDPSKKVVVMITGWNSDIASENTAADELWKAYKSRGDTNFILIDTARYVDTLYAWSAFNTQELGKAVGLGLAELIKYVPLENIHVMGHSLGAHIAGSAGKTFQQETDKLLPRITAFDPAKPCFGEGESLQGVGRGDAEFVDVIHSDAGGLGKPEAIGDADFFPNGIVPLMPGCFTIFCSHSRAWEYYAETVYKGNENNFIARKCGSLHSFEINACIRQEVPMGYSCPTTTKGNFFLKTKSKFPFGKSNSE</sequence>
<evidence type="ECO:0000256" key="6">
    <source>
        <dbReference type="SAM" id="SignalP"/>
    </source>
</evidence>
<evidence type="ECO:0000256" key="4">
    <source>
        <dbReference type="ARBA" id="ARBA00022729"/>
    </source>
</evidence>
<comment type="subcellular location">
    <subcellularLocation>
        <location evidence="1">Secreted</location>
    </subcellularLocation>
</comment>